<keyword evidence="6" id="KW-0472">Membrane</keyword>
<dbReference type="PANTHER" id="PTHR45969">
    <property type="entry name" value="RING ZINC FINGER PROTEIN-RELATED"/>
    <property type="match status" value="1"/>
</dbReference>
<dbReference type="Pfam" id="PF13639">
    <property type="entry name" value="zf-RING_2"/>
    <property type="match status" value="1"/>
</dbReference>
<keyword evidence="9" id="KW-1185">Reference proteome</keyword>
<dbReference type="GO" id="GO:0008270">
    <property type="term" value="F:zinc ion binding"/>
    <property type="evidence" value="ECO:0007669"/>
    <property type="project" value="UniProtKB-KW"/>
</dbReference>
<feature type="domain" description="RING-type" evidence="7">
    <location>
        <begin position="148"/>
        <end position="241"/>
    </location>
</feature>
<dbReference type="AlphaFoldDB" id="A0A6G1IF05"/>
<feature type="region of interest" description="Disordered" evidence="5">
    <location>
        <begin position="100"/>
        <end position="140"/>
    </location>
</feature>
<dbReference type="PANTHER" id="PTHR45969:SF69">
    <property type="entry name" value="FINGER DOMAIN PROTEIN, PUTATIVE (AFU_ORTHOLOGUE AFUA_3G12190)-RELATED"/>
    <property type="match status" value="1"/>
</dbReference>
<evidence type="ECO:0000256" key="6">
    <source>
        <dbReference type="SAM" id="Phobius"/>
    </source>
</evidence>
<sequence length="280" mass="30490">MPTLPILVGREAASQAYPSTGNHVEISATALGFLIPLFAVFIFGPIALVLFVRNRRGNRNVVGMRRYLFAVTGQSAERLSREEAKRVLEGVTEAVPCMEGGKEMSEKRKGGGEVTGMGIGEKEHENDHEHEHEHDHASDNTSVMERECAICLSPIYFPSPPVPAKLPLRLSVKATDPIDPRRPQATTTTTMTTTSRPPSLSTHSLAEAEEVLRLNVCSHEFHAECLTSWFVIGKFSCPICRAVYFGKGKEGKEEGSEGSAAAGVTEESEGSGIGRRREEV</sequence>
<dbReference type="SUPFAM" id="SSF57850">
    <property type="entry name" value="RING/U-box"/>
    <property type="match status" value="1"/>
</dbReference>
<evidence type="ECO:0000256" key="3">
    <source>
        <dbReference type="ARBA" id="ARBA00022833"/>
    </source>
</evidence>
<feature type="region of interest" description="Disordered" evidence="5">
    <location>
        <begin position="249"/>
        <end position="280"/>
    </location>
</feature>
<dbReference type="GO" id="GO:0061630">
    <property type="term" value="F:ubiquitin protein ligase activity"/>
    <property type="evidence" value="ECO:0007669"/>
    <property type="project" value="TreeGrafter"/>
</dbReference>
<dbReference type="Proteomes" id="UP000799291">
    <property type="component" value="Unassembled WGS sequence"/>
</dbReference>
<evidence type="ECO:0000259" key="7">
    <source>
        <dbReference type="PROSITE" id="PS50089"/>
    </source>
</evidence>
<dbReference type="Gene3D" id="3.30.40.10">
    <property type="entry name" value="Zinc/RING finger domain, C3HC4 (zinc finger)"/>
    <property type="match status" value="1"/>
</dbReference>
<evidence type="ECO:0000256" key="1">
    <source>
        <dbReference type="ARBA" id="ARBA00022723"/>
    </source>
</evidence>
<evidence type="ECO:0000313" key="9">
    <source>
        <dbReference type="Proteomes" id="UP000799291"/>
    </source>
</evidence>
<accession>A0A6G1IF05</accession>
<gene>
    <name evidence="8" type="ORF">K458DRAFT_396542</name>
</gene>
<dbReference type="SMART" id="SM00184">
    <property type="entry name" value="RING"/>
    <property type="match status" value="1"/>
</dbReference>
<dbReference type="OrthoDB" id="8062037at2759"/>
<proteinExistence type="predicted"/>
<dbReference type="CDD" id="cd16448">
    <property type="entry name" value="RING-H2"/>
    <property type="match status" value="1"/>
</dbReference>
<dbReference type="PROSITE" id="PS50089">
    <property type="entry name" value="ZF_RING_2"/>
    <property type="match status" value="1"/>
</dbReference>
<feature type="region of interest" description="Disordered" evidence="5">
    <location>
        <begin position="176"/>
        <end position="202"/>
    </location>
</feature>
<evidence type="ECO:0000256" key="2">
    <source>
        <dbReference type="ARBA" id="ARBA00022771"/>
    </source>
</evidence>
<feature type="compositionally biased region" description="Basic and acidic residues" evidence="5">
    <location>
        <begin position="100"/>
        <end position="111"/>
    </location>
</feature>
<evidence type="ECO:0000313" key="8">
    <source>
        <dbReference type="EMBL" id="KAF2676817.1"/>
    </source>
</evidence>
<dbReference type="GO" id="GO:0016567">
    <property type="term" value="P:protein ubiquitination"/>
    <property type="evidence" value="ECO:0007669"/>
    <property type="project" value="TreeGrafter"/>
</dbReference>
<evidence type="ECO:0000256" key="4">
    <source>
        <dbReference type="PROSITE-ProRule" id="PRU00175"/>
    </source>
</evidence>
<dbReference type="InterPro" id="IPR001841">
    <property type="entry name" value="Znf_RING"/>
</dbReference>
<keyword evidence="3" id="KW-0862">Zinc</keyword>
<evidence type="ECO:0000256" key="5">
    <source>
        <dbReference type="SAM" id="MobiDB-lite"/>
    </source>
</evidence>
<protein>
    <recommendedName>
        <fullName evidence="7">RING-type domain-containing protein</fullName>
    </recommendedName>
</protein>
<dbReference type="EMBL" id="MU005629">
    <property type="protein sequence ID" value="KAF2676817.1"/>
    <property type="molecule type" value="Genomic_DNA"/>
</dbReference>
<feature type="compositionally biased region" description="Basic and acidic residues" evidence="5">
    <location>
        <begin position="120"/>
        <end position="140"/>
    </location>
</feature>
<dbReference type="InterPro" id="IPR013083">
    <property type="entry name" value="Znf_RING/FYVE/PHD"/>
</dbReference>
<name>A0A6G1IF05_9PLEO</name>
<keyword evidence="6" id="KW-1133">Transmembrane helix</keyword>
<reference evidence="8" key="1">
    <citation type="journal article" date="2020" name="Stud. Mycol.">
        <title>101 Dothideomycetes genomes: a test case for predicting lifestyles and emergence of pathogens.</title>
        <authorList>
            <person name="Haridas S."/>
            <person name="Albert R."/>
            <person name="Binder M."/>
            <person name="Bloem J."/>
            <person name="Labutti K."/>
            <person name="Salamov A."/>
            <person name="Andreopoulos B."/>
            <person name="Baker S."/>
            <person name="Barry K."/>
            <person name="Bills G."/>
            <person name="Bluhm B."/>
            <person name="Cannon C."/>
            <person name="Castanera R."/>
            <person name="Culley D."/>
            <person name="Daum C."/>
            <person name="Ezra D."/>
            <person name="Gonzalez J."/>
            <person name="Henrissat B."/>
            <person name="Kuo A."/>
            <person name="Liang C."/>
            <person name="Lipzen A."/>
            <person name="Lutzoni F."/>
            <person name="Magnuson J."/>
            <person name="Mondo S."/>
            <person name="Nolan M."/>
            <person name="Ohm R."/>
            <person name="Pangilinan J."/>
            <person name="Park H.-J."/>
            <person name="Ramirez L."/>
            <person name="Alfaro M."/>
            <person name="Sun H."/>
            <person name="Tritt A."/>
            <person name="Yoshinaga Y."/>
            <person name="Zwiers L.-H."/>
            <person name="Turgeon B."/>
            <person name="Goodwin S."/>
            <person name="Spatafora J."/>
            <person name="Crous P."/>
            <person name="Grigoriev I."/>
        </authorList>
    </citation>
    <scope>NUCLEOTIDE SEQUENCE</scope>
    <source>
        <strain evidence="8">CBS 122367</strain>
    </source>
</reference>
<keyword evidence="1" id="KW-0479">Metal-binding</keyword>
<keyword evidence="2 4" id="KW-0863">Zinc-finger</keyword>
<organism evidence="8 9">
    <name type="scientific">Lentithecium fluviatile CBS 122367</name>
    <dbReference type="NCBI Taxonomy" id="1168545"/>
    <lineage>
        <taxon>Eukaryota</taxon>
        <taxon>Fungi</taxon>
        <taxon>Dikarya</taxon>
        <taxon>Ascomycota</taxon>
        <taxon>Pezizomycotina</taxon>
        <taxon>Dothideomycetes</taxon>
        <taxon>Pleosporomycetidae</taxon>
        <taxon>Pleosporales</taxon>
        <taxon>Massarineae</taxon>
        <taxon>Lentitheciaceae</taxon>
        <taxon>Lentithecium</taxon>
    </lineage>
</organism>
<feature type="transmembrane region" description="Helical" evidence="6">
    <location>
        <begin position="26"/>
        <end position="52"/>
    </location>
</feature>
<keyword evidence="6" id="KW-0812">Transmembrane</keyword>